<organism evidence="2 3">
    <name type="scientific">Crassostrea virginica</name>
    <name type="common">Eastern oyster</name>
    <dbReference type="NCBI Taxonomy" id="6565"/>
    <lineage>
        <taxon>Eukaryota</taxon>
        <taxon>Metazoa</taxon>
        <taxon>Spiralia</taxon>
        <taxon>Lophotrochozoa</taxon>
        <taxon>Mollusca</taxon>
        <taxon>Bivalvia</taxon>
        <taxon>Autobranchia</taxon>
        <taxon>Pteriomorphia</taxon>
        <taxon>Ostreida</taxon>
        <taxon>Ostreoidea</taxon>
        <taxon>Ostreidae</taxon>
        <taxon>Crassostrea</taxon>
    </lineage>
</organism>
<reference evidence="3" key="1">
    <citation type="submission" date="2025-08" db="UniProtKB">
        <authorList>
            <consortium name="RefSeq"/>
        </authorList>
    </citation>
    <scope>IDENTIFICATION</scope>
    <source>
        <tissue evidence="3">Whole sample</tissue>
    </source>
</reference>
<feature type="region of interest" description="Disordered" evidence="1">
    <location>
        <begin position="95"/>
        <end position="143"/>
    </location>
</feature>
<sequence>MSDRRGPRHRGEIVYSYTEGTLVRSQDIEDNRYYRIREPKERNNKRIVVRRQNGRSVYRDDHREEPGVRTERRVIRSVSNPTYMSQPIRYIVRRPAQSASSYSSRTGSGSSSTTGTGSSYSYSSTSETSSTYTPTESVSGYDYDRPVTIRRRFRRRRPQSAESVEGYDARQFRSQEPGSWRIIRTQPESRFIESEENVVRTVESEEPPTRTVIETVRRSPMQEEDLGEPEEIVTRTVLRPLRRSPIQEREQEESFSESQEDTDTTDTLSDRAKIEHGYQDRMREYRYQKSRDVATQMITHFVAPPEEPKEEIITCDADTQTAADEPRRPSKLHKDRYKTAIVPAEPLQRESYTDDEIEIVVVKDPVLTTEVVREPDPPPPPPPVLVEEIDLRPPPPEQAPVKDFGPKRKFVPPPRPPPPPNVAIRVGGGWMKEEHHRIQHRPLHRNFQMTSDRIPFVRSQFHHNPRKIPVVNKERKHTDKMRYASFIP</sequence>
<feature type="region of interest" description="Disordered" evidence="1">
    <location>
        <begin position="389"/>
        <end position="422"/>
    </location>
</feature>
<evidence type="ECO:0000313" key="2">
    <source>
        <dbReference type="Proteomes" id="UP000694844"/>
    </source>
</evidence>
<accession>A0A8B8ADR0</accession>
<feature type="compositionally biased region" description="Basic and acidic residues" evidence="1">
    <location>
        <begin position="57"/>
        <end position="72"/>
    </location>
</feature>
<feature type="compositionally biased region" description="Acidic residues" evidence="1">
    <location>
        <begin position="250"/>
        <end position="264"/>
    </location>
</feature>
<feature type="region of interest" description="Disordered" evidence="1">
    <location>
        <begin position="37"/>
        <end position="72"/>
    </location>
</feature>
<protein>
    <submittedName>
        <fullName evidence="3">Hepatoma-derived growth factor-related protein 2-like isoform X2</fullName>
    </submittedName>
</protein>
<dbReference type="AlphaFoldDB" id="A0A8B8ADR0"/>
<evidence type="ECO:0000313" key="3">
    <source>
        <dbReference type="RefSeq" id="XP_022289617.1"/>
    </source>
</evidence>
<proteinExistence type="predicted"/>
<dbReference type="Proteomes" id="UP000694844">
    <property type="component" value="Chromosome 6"/>
</dbReference>
<dbReference type="RefSeq" id="XP_022289617.1">
    <property type="nucleotide sequence ID" value="XM_022433909.1"/>
</dbReference>
<dbReference type="GeneID" id="111101420"/>
<gene>
    <name evidence="3" type="primary">LOC111101420</name>
</gene>
<name>A0A8B8ADR0_CRAVI</name>
<feature type="compositionally biased region" description="Low complexity" evidence="1">
    <location>
        <begin position="98"/>
        <end position="139"/>
    </location>
</feature>
<feature type="compositionally biased region" description="Pro residues" evidence="1">
    <location>
        <begin position="411"/>
        <end position="421"/>
    </location>
</feature>
<keyword evidence="2" id="KW-1185">Reference proteome</keyword>
<feature type="region of interest" description="Disordered" evidence="1">
    <location>
        <begin position="241"/>
        <end position="269"/>
    </location>
</feature>
<evidence type="ECO:0000256" key="1">
    <source>
        <dbReference type="SAM" id="MobiDB-lite"/>
    </source>
</evidence>